<evidence type="ECO:0000256" key="15">
    <source>
        <dbReference type="ARBA" id="ARBA00023136"/>
    </source>
</evidence>
<evidence type="ECO:0000313" key="22">
    <source>
        <dbReference type="Proteomes" id="UP000199183"/>
    </source>
</evidence>
<reference evidence="21 22" key="1">
    <citation type="submission" date="2016-10" db="EMBL/GenBank/DDBJ databases">
        <authorList>
            <person name="de Groot N.N."/>
        </authorList>
    </citation>
    <scope>NUCLEOTIDE SEQUENCE [LARGE SCALE GENOMIC DNA]</scope>
    <source>
        <strain evidence="21 22">DSM 21799</strain>
    </source>
</reference>
<dbReference type="Proteomes" id="UP000199183">
    <property type="component" value="Unassembled WGS sequence"/>
</dbReference>
<feature type="transmembrane region" description="Helical" evidence="20">
    <location>
        <begin position="196"/>
        <end position="215"/>
    </location>
</feature>
<evidence type="ECO:0000256" key="1">
    <source>
        <dbReference type="ARBA" id="ARBA00001698"/>
    </source>
</evidence>
<evidence type="ECO:0000256" key="8">
    <source>
        <dbReference type="ARBA" id="ARBA00022475"/>
    </source>
</evidence>
<protein>
    <recommendedName>
        <fullName evidence="7 18">Phosphatidate cytidylyltransferase</fullName>
        <ecNumber evidence="6 18">2.7.7.41</ecNumber>
    </recommendedName>
</protein>
<dbReference type="EC" id="2.7.7.41" evidence="6 18"/>
<feature type="transmembrane region" description="Helical" evidence="20">
    <location>
        <begin position="84"/>
        <end position="102"/>
    </location>
</feature>
<keyword evidence="17" id="KW-1208">Phospholipid metabolism</keyword>
<evidence type="ECO:0000256" key="19">
    <source>
        <dbReference type="SAM" id="MobiDB-lite"/>
    </source>
</evidence>
<evidence type="ECO:0000256" key="2">
    <source>
        <dbReference type="ARBA" id="ARBA00004651"/>
    </source>
</evidence>
<dbReference type="GO" id="GO:0004605">
    <property type="term" value="F:phosphatidate cytidylyltransferase activity"/>
    <property type="evidence" value="ECO:0007669"/>
    <property type="project" value="UniProtKB-EC"/>
</dbReference>
<keyword evidence="9" id="KW-0444">Lipid biosynthesis</keyword>
<evidence type="ECO:0000256" key="6">
    <source>
        <dbReference type="ARBA" id="ARBA00012487"/>
    </source>
</evidence>
<keyword evidence="13 20" id="KW-1133">Transmembrane helix</keyword>
<dbReference type="GO" id="GO:0016024">
    <property type="term" value="P:CDP-diacylglycerol biosynthetic process"/>
    <property type="evidence" value="ECO:0007669"/>
    <property type="project" value="UniProtKB-UniPathway"/>
</dbReference>
<evidence type="ECO:0000256" key="14">
    <source>
        <dbReference type="ARBA" id="ARBA00023098"/>
    </source>
</evidence>
<keyword evidence="12 18" id="KW-0548">Nucleotidyltransferase</keyword>
<keyword evidence="11 18" id="KW-0812">Transmembrane</keyword>
<evidence type="ECO:0000313" key="21">
    <source>
        <dbReference type="EMBL" id="SEC58375.1"/>
    </source>
</evidence>
<keyword evidence="10 18" id="KW-0808">Transferase</keyword>
<feature type="region of interest" description="Disordered" evidence="19">
    <location>
        <begin position="1"/>
        <end position="22"/>
    </location>
</feature>
<dbReference type="GO" id="GO:0005886">
    <property type="term" value="C:plasma membrane"/>
    <property type="evidence" value="ECO:0007669"/>
    <property type="project" value="UniProtKB-SubCell"/>
</dbReference>
<dbReference type="RefSeq" id="WP_245723745.1">
    <property type="nucleotide sequence ID" value="NZ_FNRY01000002.1"/>
</dbReference>
<comment type="pathway">
    <text evidence="4">Lipid metabolism.</text>
</comment>
<evidence type="ECO:0000256" key="12">
    <source>
        <dbReference type="ARBA" id="ARBA00022695"/>
    </source>
</evidence>
<keyword evidence="16" id="KW-0594">Phospholipid biosynthesis</keyword>
<feature type="transmembrane region" description="Helical" evidence="20">
    <location>
        <begin position="134"/>
        <end position="150"/>
    </location>
</feature>
<evidence type="ECO:0000256" key="3">
    <source>
        <dbReference type="ARBA" id="ARBA00005119"/>
    </source>
</evidence>
<feature type="transmembrane region" description="Helical" evidence="20">
    <location>
        <begin position="171"/>
        <end position="190"/>
    </location>
</feature>
<feature type="transmembrane region" description="Helical" evidence="20">
    <location>
        <begin position="58"/>
        <end position="78"/>
    </location>
</feature>
<dbReference type="PANTHER" id="PTHR46382:SF1">
    <property type="entry name" value="PHOSPHATIDATE CYTIDYLYLTRANSFERASE"/>
    <property type="match status" value="1"/>
</dbReference>
<comment type="pathway">
    <text evidence="3 18">Phospholipid metabolism; CDP-diacylglycerol biosynthesis; CDP-diacylglycerol from sn-glycerol 3-phosphate: step 3/3.</text>
</comment>
<gene>
    <name evidence="21" type="ORF">SAMN04489806_3276</name>
</gene>
<proteinExistence type="inferred from homology"/>
<feature type="transmembrane region" description="Helical" evidence="20">
    <location>
        <begin position="260"/>
        <end position="279"/>
    </location>
</feature>
<evidence type="ECO:0000256" key="18">
    <source>
        <dbReference type="RuleBase" id="RU003938"/>
    </source>
</evidence>
<dbReference type="UniPathway" id="UPA00557">
    <property type="reaction ID" value="UER00614"/>
</dbReference>
<keyword evidence="8" id="KW-1003">Cell membrane</keyword>
<evidence type="ECO:0000256" key="13">
    <source>
        <dbReference type="ARBA" id="ARBA00022989"/>
    </source>
</evidence>
<evidence type="ECO:0000256" key="10">
    <source>
        <dbReference type="ARBA" id="ARBA00022679"/>
    </source>
</evidence>
<evidence type="ECO:0000256" key="20">
    <source>
        <dbReference type="SAM" id="Phobius"/>
    </source>
</evidence>
<name>A0A1H4TPK7_9MICO</name>
<evidence type="ECO:0000256" key="9">
    <source>
        <dbReference type="ARBA" id="ARBA00022516"/>
    </source>
</evidence>
<dbReference type="AlphaFoldDB" id="A0A1H4TPK7"/>
<organism evidence="21 22">
    <name type="scientific">Paramicrobacterium humi</name>
    <dbReference type="NCBI Taxonomy" id="640635"/>
    <lineage>
        <taxon>Bacteria</taxon>
        <taxon>Bacillati</taxon>
        <taxon>Actinomycetota</taxon>
        <taxon>Actinomycetes</taxon>
        <taxon>Micrococcales</taxon>
        <taxon>Microbacteriaceae</taxon>
        <taxon>Paramicrobacterium</taxon>
    </lineage>
</organism>
<dbReference type="EMBL" id="FNRY01000002">
    <property type="protein sequence ID" value="SEC58375.1"/>
    <property type="molecule type" value="Genomic_DNA"/>
</dbReference>
<comment type="catalytic activity">
    <reaction evidence="1 18">
        <text>a 1,2-diacyl-sn-glycero-3-phosphate + CTP + H(+) = a CDP-1,2-diacyl-sn-glycerol + diphosphate</text>
        <dbReference type="Rhea" id="RHEA:16229"/>
        <dbReference type="ChEBI" id="CHEBI:15378"/>
        <dbReference type="ChEBI" id="CHEBI:33019"/>
        <dbReference type="ChEBI" id="CHEBI:37563"/>
        <dbReference type="ChEBI" id="CHEBI:58332"/>
        <dbReference type="ChEBI" id="CHEBI:58608"/>
        <dbReference type="EC" id="2.7.7.41"/>
    </reaction>
</comment>
<feature type="transmembrane region" description="Helical" evidence="20">
    <location>
        <begin position="236"/>
        <end position="254"/>
    </location>
</feature>
<keyword evidence="15 20" id="KW-0472">Membrane</keyword>
<accession>A0A1H4TPK7</accession>
<keyword evidence="14" id="KW-0443">Lipid metabolism</keyword>
<evidence type="ECO:0000256" key="11">
    <source>
        <dbReference type="ARBA" id="ARBA00022692"/>
    </source>
</evidence>
<evidence type="ECO:0000256" key="17">
    <source>
        <dbReference type="ARBA" id="ARBA00023264"/>
    </source>
</evidence>
<evidence type="ECO:0000256" key="7">
    <source>
        <dbReference type="ARBA" id="ARBA00019373"/>
    </source>
</evidence>
<dbReference type="InterPro" id="IPR000374">
    <property type="entry name" value="PC_trans"/>
</dbReference>
<evidence type="ECO:0000256" key="5">
    <source>
        <dbReference type="ARBA" id="ARBA00010185"/>
    </source>
</evidence>
<sequence length="326" mass="35513">MARDDAPQPKRSAARRKREELHAQIRSTREDIERQVRDQRERIDQVNERITARTGRNLVLAIGIGVFLGVVLVVSLIFVKILFALFATILVGFTAFELVSALRRVGRVVDVIPAVVSAVAIVGTSYFFDAPTRGVVLIAGVVLVVVWRLITEMASHAKRGLREVISDLATVVFIQLYVAWFASFAVVLVAQPQGEWWALAFIILVASADVGAYALGLSFGKHPMAPLISPNKTWEGFIGAAACSVIAGVLLALFMIHQPWWLGVIIGLLILGSATVGDLTESMIKRDMGIKDMSSWLPGHGGFLDRLDSILPSAVVMFAVYSIVVP</sequence>
<evidence type="ECO:0000256" key="16">
    <source>
        <dbReference type="ARBA" id="ARBA00023209"/>
    </source>
</evidence>
<dbReference type="Pfam" id="PF01148">
    <property type="entry name" value="CTP_transf_1"/>
    <property type="match status" value="1"/>
</dbReference>
<evidence type="ECO:0000256" key="4">
    <source>
        <dbReference type="ARBA" id="ARBA00005189"/>
    </source>
</evidence>
<keyword evidence="22" id="KW-1185">Reference proteome</keyword>
<comment type="subcellular location">
    <subcellularLocation>
        <location evidence="2">Cell membrane</location>
        <topology evidence="2">Multi-pass membrane protein</topology>
    </subcellularLocation>
</comment>
<dbReference type="PANTHER" id="PTHR46382">
    <property type="entry name" value="PHOSPHATIDATE CYTIDYLYLTRANSFERASE"/>
    <property type="match status" value="1"/>
</dbReference>
<dbReference type="PROSITE" id="PS01315">
    <property type="entry name" value="CDS"/>
    <property type="match status" value="1"/>
</dbReference>
<comment type="similarity">
    <text evidence="5 18">Belongs to the CDS family.</text>
</comment>
<dbReference type="STRING" id="640635.SAMN04489806_3276"/>